<protein>
    <submittedName>
        <fullName evidence="11">Glycosyltransferase involved in cell wall biosynthesis</fullName>
    </submittedName>
</protein>
<dbReference type="GO" id="GO:0005886">
    <property type="term" value="C:plasma membrane"/>
    <property type="evidence" value="ECO:0007669"/>
    <property type="project" value="TreeGrafter"/>
</dbReference>
<comment type="similarity">
    <text evidence="1">Belongs to the glycosyltransferase 2 family.</text>
</comment>
<dbReference type="GO" id="GO:0099621">
    <property type="term" value="F:undecaprenyl-phosphate 4-deoxy-4-formamido-L-arabinose transferase activity"/>
    <property type="evidence" value="ECO:0007669"/>
    <property type="project" value="TreeGrafter"/>
</dbReference>
<feature type="transmembrane region" description="Helical" evidence="9">
    <location>
        <begin position="259"/>
        <end position="280"/>
    </location>
</feature>
<evidence type="ECO:0000256" key="7">
    <source>
        <dbReference type="ARBA" id="ARBA00022989"/>
    </source>
</evidence>
<dbReference type="InterPro" id="IPR029044">
    <property type="entry name" value="Nucleotide-diphossugar_trans"/>
</dbReference>
<keyword evidence="7 9" id="KW-1133">Transmembrane helix</keyword>
<dbReference type="SUPFAM" id="SSF53448">
    <property type="entry name" value="Nucleotide-diphospho-sugar transferases"/>
    <property type="match status" value="1"/>
</dbReference>
<evidence type="ECO:0000256" key="2">
    <source>
        <dbReference type="ARBA" id="ARBA00022475"/>
    </source>
</evidence>
<evidence type="ECO:0000256" key="5">
    <source>
        <dbReference type="ARBA" id="ARBA00022692"/>
    </source>
</evidence>
<dbReference type="Proteomes" id="UP000535511">
    <property type="component" value="Unassembled WGS sequence"/>
</dbReference>
<evidence type="ECO:0000256" key="6">
    <source>
        <dbReference type="ARBA" id="ARBA00022985"/>
    </source>
</evidence>
<keyword evidence="4 11" id="KW-0808">Transferase</keyword>
<keyword evidence="2" id="KW-1003">Cell membrane</keyword>
<name>A0A7Y9E7Y9_9ACTN</name>
<keyword evidence="6" id="KW-0448">Lipopolysaccharide biosynthesis</keyword>
<dbReference type="RefSeq" id="WP_179664477.1">
    <property type="nucleotide sequence ID" value="NZ_JACCBG010000001.1"/>
</dbReference>
<evidence type="ECO:0000256" key="1">
    <source>
        <dbReference type="ARBA" id="ARBA00006739"/>
    </source>
</evidence>
<dbReference type="EMBL" id="JACCBG010000001">
    <property type="protein sequence ID" value="NYD42898.1"/>
    <property type="molecule type" value="Genomic_DNA"/>
</dbReference>
<dbReference type="PANTHER" id="PTHR48090">
    <property type="entry name" value="UNDECAPRENYL-PHOSPHATE 4-DEOXY-4-FORMAMIDO-L-ARABINOSE TRANSFERASE-RELATED"/>
    <property type="match status" value="1"/>
</dbReference>
<dbReference type="Gene3D" id="3.90.550.10">
    <property type="entry name" value="Spore Coat Polysaccharide Biosynthesis Protein SpsA, Chain A"/>
    <property type="match status" value="1"/>
</dbReference>
<evidence type="ECO:0000256" key="4">
    <source>
        <dbReference type="ARBA" id="ARBA00022679"/>
    </source>
</evidence>
<dbReference type="GO" id="GO:0009103">
    <property type="term" value="P:lipopolysaccharide biosynthetic process"/>
    <property type="evidence" value="ECO:0007669"/>
    <property type="project" value="UniProtKB-KW"/>
</dbReference>
<dbReference type="InterPro" id="IPR001173">
    <property type="entry name" value="Glyco_trans_2-like"/>
</dbReference>
<feature type="domain" description="Glycosyltransferase 2-like" evidence="10">
    <location>
        <begin position="36"/>
        <end position="181"/>
    </location>
</feature>
<keyword evidence="12" id="KW-1185">Reference proteome</keyword>
<evidence type="ECO:0000259" key="10">
    <source>
        <dbReference type="Pfam" id="PF00535"/>
    </source>
</evidence>
<dbReference type="AlphaFoldDB" id="A0A7Y9E7Y9"/>
<organism evidence="11 12">
    <name type="scientific">Nocardioides panaciterrulae</name>
    <dbReference type="NCBI Taxonomy" id="661492"/>
    <lineage>
        <taxon>Bacteria</taxon>
        <taxon>Bacillati</taxon>
        <taxon>Actinomycetota</taxon>
        <taxon>Actinomycetes</taxon>
        <taxon>Propionibacteriales</taxon>
        <taxon>Nocardioidaceae</taxon>
        <taxon>Nocardioides</taxon>
    </lineage>
</organism>
<keyword evidence="3" id="KW-0328">Glycosyltransferase</keyword>
<evidence type="ECO:0000256" key="9">
    <source>
        <dbReference type="SAM" id="Phobius"/>
    </source>
</evidence>
<keyword evidence="8 9" id="KW-0472">Membrane</keyword>
<reference evidence="11 12" key="1">
    <citation type="submission" date="2020-07" db="EMBL/GenBank/DDBJ databases">
        <title>Sequencing the genomes of 1000 actinobacteria strains.</title>
        <authorList>
            <person name="Klenk H.-P."/>
        </authorList>
    </citation>
    <scope>NUCLEOTIDE SEQUENCE [LARGE SCALE GENOMIC DNA]</scope>
    <source>
        <strain evidence="11 12">DSM 21350</strain>
    </source>
</reference>
<evidence type="ECO:0000256" key="8">
    <source>
        <dbReference type="ARBA" id="ARBA00023136"/>
    </source>
</evidence>
<proteinExistence type="inferred from homology"/>
<evidence type="ECO:0000313" key="11">
    <source>
        <dbReference type="EMBL" id="NYD42898.1"/>
    </source>
</evidence>
<dbReference type="InterPro" id="IPR050256">
    <property type="entry name" value="Glycosyltransferase_2"/>
</dbReference>
<keyword evidence="5 9" id="KW-0812">Transmembrane</keyword>
<comment type="caution">
    <text evidence="11">The sequence shown here is derived from an EMBL/GenBank/DDBJ whole genome shotgun (WGS) entry which is preliminary data.</text>
</comment>
<dbReference type="Pfam" id="PF00535">
    <property type="entry name" value="Glycos_transf_2"/>
    <property type="match status" value="1"/>
</dbReference>
<dbReference type="PANTHER" id="PTHR48090:SF3">
    <property type="entry name" value="UNDECAPRENYL-PHOSPHATE 4-DEOXY-4-FORMAMIDO-L-ARABINOSE TRANSFERASE"/>
    <property type="match status" value="1"/>
</dbReference>
<evidence type="ECO:0000313" key="12">
    <source>
        <dbReference type="Proteomes" id="UP000535511"/>
    </source>
</evidence>
<evidence type="ECO:0000256" key="3">
    <source>
        <dbReference type="ARBA" id="ARBA00022676"/>
    </source>
</evidence>
<dbReference type="CDD" id="cd04187">
    <property type="entry name" value="DPM1_like_bac"/>
    <property type="match status" value="1"/>
</dbReference>
<sequence>MDTSPAPGPAADPAVGTVVDAAVGPGHPDRGRFKYSVVIPVYNSEGIVGTTVDRVVETFTAAGLDHEVVLVNDGSSDGSWEVIAEKARTLPQVVALDLLRNYGQHHANLAGLREATGDYVITMDDDLQNPPDQALLLIDAALAGHDVVFGEFASKQHAGHRKLGSRLVGSINRRVFHQPDDLVVSNYRILHRDVVDRICASRTAHPYITGQALIYSRHPGNVTVRHEPRTVGKSNYNLVRILRLVLTILFSYSSYPLRLAATVGFGISAVSFVLGAIYFLQGVFGNTHVQGWTTTVVLLSIFNGFTIALLSMLGEYVVRTLNAVSAQDSYHVQTRVPE</sequence>
<feature type="transmembrane region" description="Helical" evidence="9">
    <location>
        <begin position="292"/>
        <end position="313"/>
    </location>
</feature>
<accession>A0A7Y9E7Y9</accession>
<gene>
    <name evidence="11" type="ORF">BJZ21_002981</name>
</gene>